<feature type="domain" description="DUF7619" evidence="4">
    <location>
        <begin position="958"/>
        <end position="1090"/>
    </location>
</feature>
<dbReference type="Proteomes" id="UP000324358">
    <property type="component" value="Unassembled WGS sequence"/>
</dbReference>
<protein>
    <submittedName>
        <fullName evidence="5">T9SS type A sorting domain-containing protein</fullName>
    </submittedName>
</protein>
<reference evidence="5 6" key="1">
    <citation type="submission" date="2019-08" db="EMBL/GenBank/DDBJ databases">
        <title>Genomes of Antarctic Bizionia species.</title>
        <authorList>
            <person name="Bowman J.P."/>
        </authorList>
    </citation>
    <scope>NUCLEOTIDE SEQUENCE [LARGE SCALE GENOMIC DNA]</scope>
    <source>
        <strain evidence="5 6">APA-1</strain>
    </source>
</reference>
<feature type="signal peptide" evidence="2">
    <location>
        <begin position="1"/>
        <end position="20"/>
    </location>
</feature>
<comment type="caution">
    <text evidence="5">The sequence shown here is derived from an EMBL/GenBank/DDBJ whole genome shotgun (WGS) entry which is preliminary data.</text>
</comment>
<dbReference type="NCBIfam" id="TIGR04183">
    <property type="entry name" value="Por_Secre_tail"/>
    <property type="match status" value="1"/>
</dbReference>
<dbReference type="InterPro" id="IPR013517">
    <property type="entry name" value="FG-GAP"/>
</dbReference>
<sequence>MNKHLLVLVFTLCFTFYGNAQIGFQENIIIDQSLFIDGGESVHTTDIDGDGDLDVLIASSNDDKITWYENIDGLGYYGNQQIISSSARGAMFTYAADIDGDGDMDVLSASSDNKIAWYENTDGLGSFGSEQIITLTAYGAKTVHAFDIDSDGDMDVLASSSGDGKIGWYENTDGLGSFGNQQVITSSASDVKSVYPVDIDNDGDMDIIAASVLSTSSSRISWYENTNGLGDFVPHLLSRSVIGVESVYAADIDNDGDMDVVSASSSDNKFAWYENIDGLGTFGDQLVISALANDPKSVYAIDIDNDGDMDLLTASDNDKISWYENTDGLGSFSDSNEIGFTNGTVQFIIASDLDGDGDRDVLAASYGNNTLIIFENLNGLGNFSNPESITSSAASAKSVYSTDMDGDGDLDVLSASLDGNISWYENRDGQGNFGSKKIISFSANQAWSAHAADIDGDGDMDVLSIHNGGNFGWFENLDGMGNFGEKHPIRSANQGESVYAADLDNDGDVDVLTADRDGISWHENTDGLGDFGSEQVLLFGSNIRSTSVYASDLNGDGDLDVLQATQSQNKISWYENDGNSYDNFGGEGIISSNATYVQSVFASDLDGDGDMDVLSANQTSNSIVWYENINGFGDFGSGQTITNLAYNAKSVYASDIDADGDMDVLSASSNDGEIAWYENINGLGSFGSQQIIAVIAGASSVFAADIDGDGNMDVLSGGSGVISWYKNMGTQFNEINGTIRIDMDANGCDVSDNVVSNLMVVTESASDSFATFSSSSNGLFQLFPNEGEYTTTITSQLPNYYVSNPTVQISNFTGVGNTDTVDFCIEPIGTINDLNISIYPLNSPTPGFDTNYQLVYKNVGTTQLSGYVTFEFDDTKLSLLAASETIASQTTNTITFDFDDLNPFETRTIDLEFNVLAPPTTEIGDVLSSTATINPISGDETEEDNTFTLSQTVIGSYDPNDIRILEGEQILLEDADKYLHYIIRFQNTGTANAINVRVESDLDPKLDWTTLQLESLSHDGRVEIKDGSDVSFIFNNINLPDSTHDEPNSHGFIAFKIKPKANVVVGDVFNAIADIYFDFNPAIVTNIALTEIMETLSVSKFKSNDIIIYPNPTNQLVNFAGTMQMKSITIIDINGRHLKDYNFHSPKVSYQIDLSSLSNGVYFVRIKTNNGIQTKKLIKK</sequence>
<evidence type="ECO:0000259" key="3">
    <source>
        <dbReference type="Pfam" id="PF18962"/>
    </source>
</evidence>
<evidence type="ECO:0000256" key="1">
    <source>
        <dbReference type="ARBA" id="ARBA00022729"/>
    </source>
</evidence>
<proteinExistence type="predicted"/>
<feature type="chain" id="PRO_5023050521" evidence="2">
    <location>
        <begin position="21"/>
        <end position="1180"/>
    </location>
</feature>
<dbReference type="OrthoDB" id="1110367at2"/>
<dbReference type="AlphaFoldDB" id="A0A5D0QX42"/>
<evidence type="ECO:0000256" key="2">
    <source>
        <dbReference type="SAM" id="SignalP"/>
    </source>
</evidence>
<evidence type="ECO:0000259" key="4">
    <source>
        <dbReference type="Pfam" id="PF24595"/>
    </source>
</evidence>
<dbReference type="EMBL" id="VSKL01000002">
    <property type="protein sequence ID" value="TYB73439.1"/>
    <property type="molecule type" value="Genomic_DNA"/>
</dbReference>
<keyword evidence="1 2" id="KW-0732">Signal</keyword>
<dbReference type="RefSeq" id="WP_066253920.1">
    <property type="nucleotide sequence ID" value="NZ_VSKL01000002.1"/>
</dbReference>
<keyword evidence="6" id="KW-1185">Reference proteome</keyword>
<dbReference type="PANTHER" id="PTHR44103">
    <property type="entry name" value="PROPROTEIN CONVERTASE P"/>
    <property type="match status" value="1"/>
</dbReference>
<dbReference type="Pfam" id="PF18962">
    <property type="entry name" value="Por_Secre_tail"/>
    <property type="match status" value="1"/>
</dbReference>
<dbReference type="Pfam" id="PF13517">
    <property type="entry name" value="FG-GAP_3"/>
    <property type="match status" value="6"/>
</dbReference>
<dbReference type="InterPro" id="IPR028994">
    <property type="entry name" value="Integrin_alpha_N"/>
</dbReference>
<accession>A0A5D0QX42</accession>
<feature type="domain" description="Secretion system C-terminal sorting" evidence="3">
    <location>
        <begin position="1108"/>
        <end position="1178"/>
    </location>
</feature>
<dbReference type="Pfam" id="PF24595">
    <property type="entry name" value="DUF7619"/>
    <property type="match status" value="1"/>
</dbReference>
<dbReference type="SUPFAM" id="SSF69318">
    <property type="entry name" value="Integrin alpha N-terminal domain"/>
    <property type="match status" value="2"/>
</dbReference>
<dbReference type="InterPro" id="IPR001680">
    <property type="entry name" value="WD40_rpt"/>
</dbReference>
<evidence type="ECO:0000313" key="6">
    <source>
        <dbReference type="Proteomes" id="UP000324358"/>
    </source>
</evidence>
<gene>
    <name evidence="5" type="ORF">ES675_07220</name>
</gene>
<dbReference type="PANTHER" id="PTHR44103:SF1">
    <property type="entry name" value="PROPROTEIN CONVERTASE P"/>
    <property type="match status" value="1"/>
</dbReference>
<dbReference type="InterPro" id="IPR026444">
    <property type="entry name" value="Secre_tail"/>
</dbReference>
<organism evidence="5 6">
    <name type="scientific">Bizionia algoritergicola</name>
    <dbReference type="NCBI Taxonomy" id="291187"/>
    <lineage>
        <taxon>Bacteria</taxon>
        <taxon>Pseudomonadati</taxon>
        <taxon>Bacteroidota</taxon>
        <taxon>Flavobacteriia</taxon>
        <taxon>Flavobacteriales</taxon>
        <taxon>Flavobacteriaceae</taxon>
        <taxon>Bizionia</taxon>
    </lineage>
</organism>
<name>A0A5D0QX42_9FLAO</name>
<dbReference type="InterPro" id="IPR055353">
    <property type="entry name" value="DUF7619"/>
</dbReference>
<dbReference type="SMART" id="SM00320">
    <property type="entry name" value="WD40"/>
    <property type="match status" value="6"/>
</dbReference>
<evidence type="ECO:0000313" key="5">
    <source>
        <dbReference type="EMBL" id="TYB73439.1"/>
    </source>
</evidence>